<dbReference type="Proteomes" id="UP001497535">
    <property type="component" value="Unassembled WGS sequence"/>
</dbReference>
<comment type="caution">
    <text evidence="1">The sequence shown here is derived from an EMBL/GenBank/DDBJ whole genome shotgun (WGS) entry which is preliminary data.</text>
</comment>
<dbReference type="EMBL" id="CAVMJV010000017">
    <property type="protein sequence ID" value="CAK5058734.1"/>
    <property type="molecule type" value="Genomic_DNA"/>
</dbReference>
<sequence length="58" mass="6681">MPPINNPRHTTASIPDKMKKKEKWYFVGNALLGWGVFLLLVLDSTECELIFMCKNVLE</sequence>
<organism evidence="1 2">
    <name type="scientific">Meloidogyne enterolobii</name>
    <name type="common">Root-knot nematode worm</name>
    <name type="synonym">Meloidogyne mayaguensis</name>
    <dbReference type="NCBI Taxonomy" id="390850"/>
    <lineage>
        <taxon>Eukaryota</taxon>
        <taxon>Metazoa</taxon>
        <taxon>Ecdysozoa</taxon>
        <taxon>Nematoda</taxon>
        <taxon>Chromadorea</taxon>
        <taxon>Rhabditida</taxon>
        <taxon>Tylenchina</taxon>
        <taxon>Tylenchomorpha</taxon>
        <taxon>Tylenchoidea</taxon>
        <taxon>Meloidogynidae</taxon>
        <taxon>Meloidogyninae</taxon>
        <taxon>Meloidogyne</taxon>
    </lineage>
</organism>
<keyword evidence="2" id="KW-1185">Reference proteome</keyword>
<name>A0ACB0YR26_MELEN</name>
<gene>
    <name evidence="1" type="ORF">MENTE1834_LOCUS15522</name>
</gene>
<evidence type="ECO:0000313" key="1">
    <source>
        <dbReference type="EMBL" id="CAK5058734.1"/>
    </source>
</evidence>
<evidence type="ECO:0000313" key="2">
    <source>
        <dbReference type="Proteomes" id="UP001497535"/>
    </source>
</evidence>
<reference evidence="1" key="1">
    <citation type="submission" date="2023-11" db="EMBL/GenBank/DDBJ databases">
        <authorList>
            <person name="Poullet M."/>
        </authorList>
    </citation>
    <scope>NUCLEOTIDE SEQUENCE</scope>
    <source>
        <strain evidence="1">E1834</strain>
    </source>
</reference>
<accession>A0ACB0YR26</accession>
<proteinExistence type="predicted"/>
<protein>
    <submittedName>
        <fullName evidence="1">Uncharacterized protein</fullName>
    </submittedName>
</protein>